<organism evidence="4 5">
    <name type="scientific">Molorchus minor</name>
    <dbReference type="NCBI Taxonomy" id="1323400"/>
    <lineage>
        <taxon>Eukaryota</taxon>
        <taxon>Metazoa</taxon>
        <taxon>Ecdysozoa</taxon>
        <taxon>Arthropoda</taxon>
        <taxon>Hexapoda</taxon>
        <taxon>Insecta</taxon>
        <taxon>Pterygota</taxon>
        <taxon>Neoptera</taxon>
        <taxon>Endopterygota</taxon>
        <taxon>Coleoptera</taxon>
        <taxon>Polyphaga</taxon>
        <taxon>Cucujiformia</taxon>
        <taxon>Chrysomeloidea</taxon>
        <taxon>Cerambycidae</taxon>
        <taxon>Lamiinae</taxon>
        <taxon>Monochamini</taxon>
        <taxon>Molorchus</taxon>
    </lineage>
</organism>
<keyword evidence="1 2" id="KW-0694">RNA-binding</keyword>
<comment type="caution">
    <text evidence="4">The sequence shown here is derived from an EMBL/GenBank/DDBJ whole genome shotgun (WGS) entry which is preliminary data.</text>
</comment>
<dbReference type="InterPro" id="IPR000504">
    <property type="entry name" value="RRM_dom"/>
</dbReference>
<dbReference type="PANTHER" id="PTHR48027">
    <property type="entry name" value="HETEROGENEOUS NUCLEAR RIBONUCLEOPROTEIN 87F-RELATED"/>
    <property type="match status" value="1"/>
</dbReference>
<dbReference type="InterPro" id="IPR012677">
    <property type="entry name" value="Nucleotide-bd_a/b_plait_sf"/>
</dbReference>
<dbReference type="Gene3D" id="3.30.70.330">
    <property type="match status" value="1"/>
</dbReference>
<gene>
    <name evidence="4" type="ORF">NQ317_003264</name>
</gene>
<evidence type="ECO:0000313" key="4">
    <source>
        <dbReference type="EMBL" id="KAJ8978731.1"/>
    </source>
</evidence>
<evidence type="ECO:0000313" key="5">
    <source>
        <dbReference type="Proteomes" id="UP001162164"/>
    </source>
</evidence>
<dbReference type="SUPFAM" id="SSF54928">
    <property type="entry name" value="RNA-binding domain, RBD"/>
    <property type="match status" value="1"/>
</dbReference>
<evidence type="ECO:0000256" key="1">
    <source>
        <dbReference type="ARBA" id="ARBA00022884"/>
    </source>
</evidence>
<proteinExistence type="predicted"/>
<dbReference type="InterPro" id="IPR052462">
    <property type="entry name" value="SLIRP/GR-RBP-like"/>
</dbReference>
<name>A0ABQ9JLH7_9CUCU</name>
<reference evidence="4" key="1">
    <citation type="journal article" date="2023" name="Insect Mol. Biol.">
        <title>Genome sequencing provides insights into the evolution of gene families encoding plant cell wall-degrading enzymes in longhorned beetles.</title>
        <authorList>
            <person name="Shin N.R."/>
            <person name="Okamura Y."/>
            <person name="Kirsch R."/>
            <person name="Pauchet Y."/>
        </authorList>
    </citation>
    <scope>NUCLEOTIDE SEQUENCE</scope>
    <source>
        <strain evidence="4">MMC_N1</strain>
    </source>
</reference>
<keyword evidence="5" id="KW-1185">Reference proteome</keyword>
<dbReference type="Pfam" id="PF00076">
    <property type="entry name" value="RRM_1"/>
    <property type="match status" value="1"/>
</dbReference>
<sequence>MNGKVISNGGRIVSRALEGTPTSRKNSATFVWSLKSMTDSELYDYFKQFGKIDYASIIKDKSTRESKGFAYVKYTKFSFAATAFEQCGRKHKPVFAEPRKTMSHVMMIGIRHVLTAIIEAGRHCRVRQIIMGTKVIASPVNQDQLWKLFDIVPEMDYCQLKY</sequence>
<dbReference type="Proteomes" id="UP001162164">
    <property type="component" value="Unassembled WGS sequence"/>
</dbReference>
<evidence type="ECO:0000259" key="3">
    <source>
        <dbReference type="PROSITE" id="PS50102"/>
    </source>
</evidence>
<protein>
    <recommendedName>
        <fullName evidence="3">RRM domain-containing protein</fullName>
    </recommendedName>
</protein>
<dbReference type="SMART" id="SM00360">
    <property type="entry name" value="RRM"/>
    <property type="match status" value="1"/>
</dbReference>
<dbReference type="PROSITE" id="PS50102">
    <property type="entry name" value="RRM"/>
    <property type="match status" value="1"/>
</dbReference>
<accession>A0ABQ9JLH7</accession>
<feature type="domain" description="RRM" evidence="3">
    <location>
        <begin position="27"/>
        <end position="101"/>
    </location>
</feature>
<evidence type="ECO:0000256" key="2">
    <source>
        <dbReference type="PROSITE-ProRule" id="PRU00176"/>
    </source>
</evidence>
<dbReference type="EMBL" id="JAPWTJ010000407">
    <property type="protein sequence ID" value="KAJ8978731.1"/>
    <property type="molecule type" value="Genomic_DNA"/>
</dbReference>
<dbReference type="InterPro" id="IPR035979">
    <property type="entry name" value="RBD_domain_sf"/>
</dbReference>